<dbReference type="AlphaFoldDB" id="A0A1T0CBK0"/>
<accession>A0A1T0CBK0</accession>
<dbReference type="Proteomes" id="UP000189800">
    <property type="component" value="Unassembled WGS sequence"/>
</dbReference>
<protein>
    <submittedName>
        <fullName evidence="1">Uncharacterized protein</fullName>
    </submittedName>
</protein>
<evidence type="ECO:0000313" key="2">
    <source>
        <dbReference type="Proteomes" id="UP000189800"/>
    </source>
</evidence>
<keyword evidence="2" id="KW-1185">Reference proteome</keyword>
<organism evidence="1 2">
    <name type="scientific">Moraxella pluranimalium</name>
    <dbReference type="NCBI Taxonomy" id="470453"/>
    <lineage>
        <taxon>Bacteria</taxon>
        <taxon>Pseudomonadati</taxon>
        <taxon>Pseudomonadota</taxon>
        <taxon>Gammaproteobacteria</taxon>
        <taxon>Moraxellales</taxon>
        <taxon>Moraxellaceae</taxon>
        <taxon>Moraxella</taxon>
    </lineage>
</organism>
<dbReference type="EMBL" id="MUYU01000049">
    <property type="protein sequence ID" value="OOS19725.1"/>
    <property type="molecule type" value="Genomic_DNA"/>
</dbReference>
<evidence type="ECO:0000313" key="1">
    <source>
        <dbReference type="EMBL" id="OOS19725.1"/>
    </source>
</evidence>
<dbReference type="RefSeq" id="WP_078255076.1">
    <property type="nucleotide sequence ID" value="NZ_MUYU01000049.1"/>
</dbReference>
<proteinExistence type="predicted"/>
<name>A0A1T0CBK0_9GAMM</name>
<gene>
    <name evidence="1" type="ORF">B0680_10680</name>
</gene>
<comment type="caution">
    <text evidence="1">The sequence shown here is derived from an EMBL/GenBank/DDBJ whole genome shotgun (WGS) entry which is preliminary data.</text>
</comment>
<sequence>MGLYQSKLFLTLDDVADYLADKGICDFDVQNKHEKKRFKDFIQELELMHDLKRLKLIDGEFDVDFSIVEEDKTEDKFSYHLALQLKNYNLAGFFYPNGVNSQDEPCYSALQIMKSGDDYHDGYLSDLLKHYRQVPPELEHLIRKNTLTLSNGKTVTTTRTKVFVTDEGNVYKENGYSSTYKIGVIDSYYRYVDIDINFILKSKYNKSKDYFFINDLEKAIASYQNLANKITAPAQPTNKDNTENAKKKTFELKIDDKKENKLDKVELEKSLRDAIDLAFTPFQSDDYFLENPEPPELKVIDFADDGEQSAFNDSQQQIADLQAENELSDRTEQSYLTTIGLLLELCQNKRFSSQNQIIEVIIDQSIYGQGERTLNERFSKANQALEQARKNKEK</sequence>
<reference evidence="1 2" key="1">
    <citation type="submission" date="2017-02" db="EMBL/GenBank/DDBJ databases">
        <title>Draft genome sequence of Moraxella pluranimalium CCUG 54913T type strain.</title>
        <authorList>
            <person name="Salva-Serra F."/>
            <person name="Engstrom-Jakobsson H."/>
            <person name="Thorell K."/>
            <person name="Jaen-Luchoro D."/>
            <person name="Gonzales-Siles L."/>
            <person name="Karlsson R."/>
            <person name="Yazdan S."/>
            <person name="Boulund F."/>
            <person name="Johnning A."/>
            <person name="Engstrand L."/>
            <person name="Kristiansson E."/>
            <person name="Moore E."/>
        </authorList>
    </citation>
    <scope>NUCLEOTIDE SEQUENCE [LARGE SCALE GENOMIC DNA]</scope>
    <source>
        <strain evidence="1 2">CCUG 54913</strain>
    </source>
</reference>